<evidence type="ECO:0000313" key="2">
    <source>
        <dbReference type="EMBL" id="NNU34700.1"/>
    </source>
</evidence>
<accession>A0ABX1W6L3</accession>
<gene>
    <name evidence="2" type="primary">sprA</name>
    <name evidence="2" type="ORF">HK413_12670</name>
</gene>
<keyword evidence="3" id="KW-1185">Reference proteome</keyword>
<reference evidence="2 3" key="1">
    <citation type="submission" date="2020-05" db="EMBL/GenBank/DDBJ databases">
        <authorList>
            <person name="Khan S.A."/>
            <person name="Jeon C.O."/>
            <person name="Chun B.H."/>
        </authorList>
    </citation>
    <scope>NUCLEOTIDE SEQUENCE [LARGE SCALE GENOMIC DNA]</scope>
    <source>
        <strain evidence="2 3">S1162</strain>
    </source>
</reference>
<dbReference type="InterPro" id="IPR025684">
    <property type="entry name" value="SprA_N_dom"/>
</dbReference>
<feature type="domain" description="WIF" evidence="1">
    <location>
        <begin position="162"/>
        <end position="214"/>
    </location>
</feature>
<organism evidence="2 3">
    <name type="scientific">Mucilaginibacter humi</name>
    <dbReference type="NCBI Taxonomy" id="2732510"/>
    <lineage>
        <taxon>Bacteria</taxon>
        <taxon>Pseudomonadati</taxon>
        <taxon>Bacteroidota</taxon>
        <taxon>Sphingobacteriia</taxon>
        <taxon>Sphingobacteriales</taxon>
        <taxon>Sphingobacteriaceae</taxon>
        <taxon>Mucilaginibacter</taxon>
    </lineage>
</organism>
<dbReference type="Pfam" id="PF14349">
    <property type="entry name" value="SprA_N"/>
    <property type="match status" value="1"/>
</dbReference>
<protein>
    <submittedName>
        <fullName evidence="2">Cell surface protein SprA</fullName>
    </submittedName>
</protein>
<proteinExistence type="predicted"/>
<dbReference type="InterPro" id="IPR003306">
    <property type="entry name" value="WIF"/>
</dbReference>
<evidence type="ECO:0000313" key="3">
    <source>
        <dbReference type="Proteomes" id="UP000566071"/>
    </source>
</evidence>
<name>A0ABX1W6L3_9SPHI</name>
<dbReference type="EMBL" id="JABFCR010000063">
    <property type="protein sequence ID" value="NNU34700.1"/>
    <property type="molecule type" value="Genomic_DNA"/>
</dbReference>
<dbReference type="NCBIfam" id="TIGR04189">
    <property type="entry name" value="surface_SprA"/>
    <property type="match status" value="1"/>
</dbReference>
<sequence>MITRGGWAAIARADFKLADFANITVSGNKSTAGFGALDSKMEDRQLTNNQGYDISASMDMGRFLPAKTGIKIPTYVNVSNQVNTPKYDPAQSDITLKQTLAGAASTKQRDSIKTAAEDYTMRKSINFTDVHKERVNTAKPVRVYDVENLHASYAYTEYVHHDFVTESDLQKTYRLELAYNYANEPKYINPFEKIIKNNMLALIRDINFSWRQPG</sequence>
<dbReference type="Proteomes" id="UP000566071">
    <property type="component" value="Unassembled WGS sequence"/>
</dbReference>
<dbReference type="InterPro" id="IPR026377">
    <property type="entry name" value="Cell_surface_SprA"/>
</dbReference>
<dbReference type="PROSITE" id="PS50814">
    <property type="entry name" value="WIF"/>
    <property type="match status" value="1"/>
</dbReference>
<evidence type="ECO:0000259" key="1">
    <source>
        <dbReference type="PROSITE" id="PS50814"/>
    </source>
</evidence>
<dbReference type="RefSeq" id="WP_175270372.1">
    <property type="nucleotide sequence ID" value="NZ_JABFCR010000063.1"/>
</dbReference>
<comment type="caution">
    <text evidence="2">The sequence shown here is derived from an EMBL/GenBank/DDBJ whole genome shotgun (WGS) entry which is preliminary data.</text>
</comment>